<dbReference type="EMBL" id="JAAMFJ010000001">
    <property type="protein sequence ID" value="MBS9335711.1"/>
    <property type="molecule type" value="Genomic_DNA"/>
</dbReference>
<gene>
    <name evidence="2" type="ORF">G6R28_00480</name>
</gene>
<organism evidence="2 3">
    <name type="scientific">Fructobacillus papyrifericola</name>
    <dbReference type="NCBI Taxonomy" id="2713172"/>
    <lineage>
        <taxon>Bacteria</taxon>
        <taxon>Bacillati</taxon>
        <taxon>Bacillota</taxon>
        <taxon>Bacilli</taxon>
        <taxon>Lactobacillales</taxon>
        <taxon>Lactobacillaceae</taxon>
        <taxon>Fructobacillus</taxon>
    </lineage>
</organism>
<proteinExistence type="predicted"/>
<name>A0ABS5QRF6_9LACO</name>
<evidence type="ECO:0000313" key="3">
    <source>
        <dbReference type="Proteomes" id="UP000735205"/>
    </source>
</evidence>
<sequence>MEKQHEFERANAGQLEEQKRQQERAEKQSEFTLSSHEAREKKAENKK</sequence>
<feature type="region of interest" description="Disordered" evidence="1">
    <location>
        <begin position="1"/>
        <end position="47"/>
    </location>
</feature>
<dbReference type="RefSeq" id="WP_213792285.1">
    <property type="nucleotide sequence ID" value="NZ_JAAMFJ010000001.1"/>
</dbReference>
<evidence type="ECO:0000313" key="2">
    <source>
        <dbReference type="EMBL" id="MBS9335711.1"/>
    </source>
</evidence>
<protein>
    <submittedName>
        <fullName evidence="2">Uncharacterized protein</fullName>
    </submittedName>
</protein>
<comment type="caution">
    <text evidence="2">The sequence shown here is derived from an EMBL/GenBank/DDBJ whole genome shotgun (WGS) entry which is preliminary data.</text>
</comment>
<accession>A0ABS5QRF6</accession>
<evidence type="ECO:0000256" key="1">
    <source>
        <dbReference type="SAM" id="MobiDB-lite"/>
    </source>
</evidence>
<dbReference type="Proteomes" id="UP000735205">
    <property type="component" value="Unassembled WGS sequence"/>
</dbReference>
<keyword evidence="3" id="KW-1185">Reference proteome</keyword>
<reference evidence="2 3" key="1">
    <citation type="submission" date="2020-02" db="EMBL/GenBank/DDBJ databases">
        <title>Fructobacillus sp. isolated from paper mulberry of Taiwan.</title>
        <authorList>
            <person name="Lin S.-T."/>
        </authorList>
    </citation>
    <scope>NUCLEOTIDE SEQUENCE [LARGE SCALE GENOMIC DNA]</scope>
    <source>
        <strain evidence="2 3">M1-21</strain>
    </source>
</reference>
<feature type="compositionally biased region" description="Basic and acidic residues" evidence="1">
    <location>
        <begin position="36"/>
        <end position="47"/>
    </location>
</feature>
<feature type="compositionally biased region" description="Basic and acidic residues" evidence="1">
    <location>
        <begin position="16"/>
        <end position="29"/>
    </location>
</feature>